<name>A0ACB8BSV1_9AGAM</name>
<proteinExistence type="predicted"/>
<sequence length="76" mass="8253">MAAKSGLPSFVFGAVPCGRCFDISVYSPTCGMRARVVNTPGLARRPLFDTRCGFRRIAATVISEARVEQSVVLKPY</sequence>
<evidence type="ECO:0000313" key="2">
    <source>
        <dbReference type="Proteomes" id="UP000790709"/>
    </source>
</evidence>
<comment type="caution">
    <text evidence="1">The sequence shown here is derived from an EMBL/GenBank/DDBJ whole genome shotgun (WGS) entry which is preliminary data.</text>
</comment>
<dbReference type="EMBL" id="MU266359">
    <property type="protein sequence ID" value="KAH7927917.1"/>
    <property type="molecule type" value="Genomic_DNA"/>
</dbReference>
<dbReference type="Proteomes" id="UP000790709">
    <property type="component" value="Unassembled WGS sequence"/>
</dbReference>
<evidence type="ECO:0000313" key="1">
    <source>
        <dbReference type="EMBL" id="KAH7927917.1"/>
    </source>
</evidence>
<organism evidence="1 2">
    <name type="scientific">Leucogyrophana mollusca</name>
    <dbReference type="NCBI Taxonomy" id="85980"/>
    <lineage>
        <taxon>Eukaryota</taxon>
        <taxon>Fungi</taxon>
        <taxon>Dikarya</taxon>
        <taxon>Basidiomycota</taxon>
        <taxon>Agaricomycotina</taxon>
        <taxon>Agaricomycetes</taxon>
        <taxon>Agaricomycetidae</taxon>
        <taxon>Boletales</taxon>
        <taxon>Boletales incertae sedis</taxon>
        <taxon>Leucogyrophana</taxon>
    </lineage>
</organism>
<accession>A0ACB8BSV1</accession>
<gene>
    <name evidence="1" type="ORF">BV22DRAFT_1031245</name>
</gene>
<keyword evidence="2" id="KW-1185">Reference proteome</keyword>
<protein>
    <submittedName>
        <fullName evidence="1">Uncharacterized protein</fullName>
    </submittedName>
</protein>
<reference evidence="1" key="1">
    <citation type="journal article" date="2021" name="New Phytol.">
        <title>Evolutionary innovations through gain and loss of genes in the ectomycorrhizal Boletales.</title>
        <authorList>
            <person name="Wu G."/>
            <person name="Miyauchi S."/>
            <person name="Morin E."/>
            <person name="Kuo A."/>
            <person name="Drula E."/>
            <person name="Varga T."/>
            <person name="Kohler A."/>
            <person name="Feng B."/>
            <person name="Cao Y."/>
            <person name="Lipzen A."/>
            <person name="Daum C."/>
            <person name="Hundley H."/>
            <person name="Pangilinan J."/>
            <person name="Johnson J."/>
            <person name="Barry K."/>
            <person name="LaButti K."/>
            <person name="Ng V."/>
            <person name="Ahrendt S."/>
            <person name="Min B."/>
            <person name="Choi I.G."/>
            <person name="Park H."/>
            <person name="Plett J.M."/>
            <person name="Magnuson J."/>
            <person name="Spatafora J.W."/>
            <person name="Nagy L.G."/>
            <person name="Henrissat B."/>
            <person name="Grigoriev I.V."/>
            <person name="Yang Z.L."/>
            <person name="Xu J."/>
            <person name="Martin F.M."/>
        </authorList>
    </citation>
    <scope>NUCLEOTIDE SEQUENCE</scope>
    <source>
        <strain evidence="1">KUC20120723A-06</strain>
    </source>
</reference>